<feature type="compositionally biased region" description="Basic and acidic residues" evidence="1">
    <location>
        <begin position="1"/>
        <end position="22"/>
    </location>
</feature>
<evidence type="ECO:0000313" key="3">
    <source>
        <dbReference type="Proteomes" id="UP001362100"/>
    </source>
</evidence>
<dbReference type="RefSeq" id="WP_180822340.1">
    <property type="nucleotide sequence ID" value="NZ_JACAWY010000001.1"/>
</dbReference>
<organism evidence="2 3">
    <name type="scientific">Pantoea nemavictus</name>
    <dbReference type="NCBI Taxonomy" id="2726955"/>
    <lineage>
        <taxon>Bacteria</taxon>
        <taxon>Pseudomonadati</taxon>
        <taxon>Pseudomonadota</taxon>
        <taxon>Gammaproteobacteria</taxon>
        <taxon>Enterobacterales</taxon>
        <taxon>Erwiniaceae</taxon>
        <taxon>Pantoea</taxon>
    </lineage>
</organism>
<gene>
    <name evidence="2" type="ORF">WH298_04930</name>
</gene>
<protein>
    <submittedName>
        <fullName evidence="2">Uncharacterized protein</fullName>
    </submittedName>
</protein>
<dbReference type="Proteomes" id="UP001362100">
    <property type="component" value="Unassembled WGS sequence"/>
</dbReference>
<evidence type="ECO:0000313" key="2">
    <source>
        <dbReference type="EMBL" id="MEJ5044559.1"/>
    </source>
</evidence>
<comment type="caution">
    <text evidence="2">The sequence shown here is derived from an EMBL/GenBank/DDBJ whole genome shotgun (WGS) entry which is preliminary data.</text>
</comment>
<feature type="region of interest" description="Disordered" evidence="1">
    <location>
        <begin position="1"/>
        <end position="25"/>
    </location>
</feature>
<sequence length="161" mass="18765">MKKESRAKSNAERQQIRREKLKKEGKRKTIYLNSNTLEHLNEIVKRTANSRNQRNDTEKNSSAIDELINQYYLDHILEYEHESSENLVETYGQIWDKIFEGESNGDIARKFNEEDIPLPLFSDGKTGIHFKAIAWTEKYVIKCSTASIIIKAVKDNESKND</sequence>
<accession>A0ABU8PRG9</accession>
<name>A0ABU8PRG9_9GAMM</name>
<keyword evidence="3" id="KW-1185">Reference proteome</keyword>
<evidence type="ECO:0000256" key="1">
    <source>
        <dbReference type="SAM" id="MobiDB-lite"/>
    </source>
</evidence>
<dbReference type="EMBL" id="JBBGZW010000001">
    <property type="protein sequence ID" value="MEJ5044559.1"/>
    <property type="molecule type" value="Genomic_DNA"/>
</dbReference>
<reference evidence="2 3" key="1">
    <citation type="submission" date="2023-12" db="EMBL/GenBank/DDBJ databases">
        <title>Gut-associated functions are favored during microbiome assembly across C. elegans life.</title>
        <authorList>
            <person name="Zimmermann J."/>
        </authorList>
    </citation>
    <scope>NUCLEOTIDE SEQUENCE [LARGE SCALE GENOMIC DNA]</scope>
    <source>
        <strain evidence="2 3">BIGb0393</strain>
    </source>
</reference>
<proteinExistence type="predicted"/>